<evidence type="ECO:0000313" key="4">
    <source>
        <dbReference type="Proteomes" id="UP001335183"/>
    </source>
</evidence>
<dbReference type="EMBL" id="CP144918">
    <property type="protein sequence ID" value="WWA48426.1"/>
    <property type="molecule type" value="Genomic_DNA"/>
</dbReference>
<keyword evidence="4" id="KW-1185">Reference proteome</keyword>
<evidence type="ECO:0000259" key="2">
    <source>
        <dbReference type="Pfam" id="PF07978"/>
    </source>
</evidence>
<organism evidence="3 4">
    <name type="scientific">Pelagerythrobacter marensis</name>
    <dbReference type="NCBI Taxonomy" id="543877"/>
    <lineage>
        <taxon>Bacteria</taxon>
        <taxon>Pseudomonadati</taxon>
        <taxon>Pseudomonadota</taxon>
        <taxon>Alphaproteobacteria</taxon>
        <taxon>Sphingomonadales</taxon>
        <taxon>Erythrobacteraceae</taxon>
        <taxon>Pelagerythrobacter</taxon>
    </lineage>
</organism>
<dbReference type="InterPro" id="IPR012577">
    <property type="entry name" value="NIPSNAP"/>
</dbReference>
<evidence type="ECO:0000313" key="3">
    <source>
        <dbReference type="EMBL" id="WWA48426.1"/>
    </source>
</evidence>
<feature type="chain" id="PRO_5045270175" evidence="1">
    <location>
        <begin position="27"/>
        <end position="146"/>
    </location>
</feature>
<dbReference type="SUPFAM" id="SSF54909">
    <property type="entry name" value="Dimeric alpha+beta barrel"/>
    <property type="match status" value="1"/>
</dbReference>
<protein>
    <submittedName>
        <fullName evidence="3">NIPSNAP family protein</fullName>
    </submittedName>
</protein>
<keyword evidence="1" id="KW-0732">Signal</keyword>
<name>A0ABZ2D9E7_9SPHN</name>
<dbReference type="Proteomes" id="UP001335183">
    <property type="component" value="Chromosome"/>
</dbReference>
<evidence type="ECO:0000256" key="1">
    <source>
        <dbReference type="SAM" id="SignalP"/>
    </source>
</evidence>
<feature type="signal peptide" evidence="1">
    <location>
        <begin position="1"/>
        <end position="26"/>
    </location>
</feature>
<accession>A0ABZ2D9E7</accession>
<dbReference type="RefSeq" id="WP_338447309.1">
    <property type="nucleotide sequence ID" value="NZ_CP144918.1"/>
</dbReference>
<dbReference type="Gene3D" id="3.30.70.100">
    <property type="match status" value="1"/>
</dbReference>
<gene>
    <name evidence="3" type="ORF">V5F89_05885</name>
</gene>
<dbReference type="InterPro" id="IPR011008">
    <property type="entry name" value="Dimeric_a/b-barrel"/>
</dbReference>
<reference evidence="3 4" key="1">
    <citation type="submission" date="2024-02" db="EMBL/GenBank/DDBJ databases">
        <title>The whole genome sequence of five bacterial samples isolated from Abu Dhabi Sabkha-shore region.</title>
        <authorList>
            <person name="Sudalaimuthuasari N."/>
            <person name="Sarfraz B."/>
            <person name="Tuyisabe J.D."/>
            <person name="Mugisha Ntwali L.D.M."/>
            <person name="Ali A.I.A.A."/>
            <person name="Almansoori S.Z.A."/>
            <person name="Alajami H.S.A."/>
            <person name="Almeqbaali A.A.S."/>
            <person name="Kundu B."/>
            <person name="Saeed E.E."/>
            <person name="Sukumarinath V."/>
            <person name="Mishra A.K."/>
            <person name="Hazzouri K.M."/>
            <person name="Almaskari R."/>
            <person name="Sharma A.K."/>
            <person name="Amiri K.M.A."/>
        </authorList>
    </citation>
    <scope>NUCLEOTIDE SEQUENCE [LARGE SCALE GENOMIC DNA]</scope>
    <source>
        <strain evidence="4">kcgeb_sd</strain>
    </source>
</reference>
<sequence>MPLGSKDRVFANRAVRAALAFSLAVAAPAGLQAEPVQQLRIYRVPAENEEVFHRRFRDQAIPIMRGHGFEFVATWRSRHEGQTEFVYLLSWPDEATMAAAWDAFMADERWSEIKRRTAAKHGTFVLGIEDRTLIPTDYSPSSLDGD</sequence>
<dbReference type="Pfam" id="PF07978">
    <property type="entry name" value="NIPSNAP"/>
    <property type="match status" value="1"/>
</dbReference>
<feature type="domain" description="NIPSNAP" evidence="2">
    <location>
        <begin position="38"/>
        <end position="140"/>
    </location>
</feature>
<proteinExistence type="predicted"/>